<proteinExistence type="predicted"/>
<keyword evidence="2" id="KW-1185">Reference proteome</keyword>
<comment type="caution">
    <text evidence="1">The sequence shown here is derived from an EMBL/GenBank/DDBJ whole genome shotgun (WGS) entry which is preliminary data.</text>
</comment>
<dbReference type="AlphaFoldDB" id="A0A7W7KBY9"/>
<accession>A0A7W7KBY9</accession>
<name>A0A7W7KBY9_9SPHN</name>
<reference evidence="1 2" key="1">
    <citation type="submission" date="2020-08" db="EMBL/GenBank/DDBJ databases">
        <title>Functional genomics of gut bacteria from endangered species of beetles.</title>
        <authorList>
            <person name="Carlos-Shanley C."/>
        </authorList>
    </citation>
    <scope>NUCLEOTIDE SEQUENCE [LARGE SCALE GENOMIC DNA]</scope>
    <source>
        <strain evidence="1 2">S00245</strain>
    </source>
</reference>
<dbReference type="EMBL" id="JACHLR010000011">
    <property type="protein sequence ID" value="MBB4859378.1"/>
    <property type="molecule type" value="Genomic_DNA"/>
</dbReference>
<evidence type="ECO:0000313" key="1">
    <source>
        <dbReference type="EMBL" id="MBB4859378.1"/>
    </source>
</evidence>
<organism evidence="1 2">
    <name type="scientific">Novosphingobium chloroacetimidivorans</name>
    <dbReference type="NCBI Taxonomy" id="1428314"/>
    <lineage>
        <taxon>Bacteria</taxon>
        <taxon>Pseudomonadati</taxon>
        <taxon>Pseudomonadota</taxon>
        <taxon>Alphaproteobacteria</taxon>
        <taxon>Sphingomonadales</taxon>
        <taxon>Sphingomonadaceae</taxon>
        <taxon>Novosphingobium</taxon>
    </lineage>
</organism>
<gene>
    <name evidence="1" type="ORF">HNO88_002707</name>
</gene>
<evidence type="ECO:0000313" key="2">
    <source>
        <dbReference type="Proteomes" id="UP000555448"/>
    </source>
</evidence>
<protein>
    <submittedName>
        <fullName evidence="1">Uncharacterized protein</fullName>
    </submittedName>
</protein>
<dbReference type="Proteomes" id="UP000555448">
    <property type="component" value="Unassembled WGS sequence"/>
</dbReference>
<sequence>MRLAALPVFRQSFFCVFRLMRSIGMRVEGNLLRAYILPPQAERTQVKQLTGAQRQPTFMRLT</sequence>